<dbReference type="OrthoDB" id="2929272at2759"/>
<evidence type="ECO:0008006" key="3">
    <source>
        <dbReference type="Google" id="ProtNLM"/>
    </source>
</evidence>
<protein>
    <recommendedName>
        <fullName evidence="3">F-box domain-containing protein</fullName>
    </recommendedName>
</protein>
<evidence type="ECO:0000313" key="1">
    <source>
        <dbReference type="EMBL" id="PBK81590.1"/>
    </source>
</evidence>
<dbReference type="InParanoid" id="A0A2H3CI99"/>
<name>A0A2H3CI99_ARMGA</name>
<sequence length="529" mass="59576">MSVYNPISSSEDARPPSARIEELLGQNEPPLPAEKEYLEFAVRQSNSTLSILDTRISHAREALDSLLRSKKEKEEEEIIQAAKIILHPMRSICGEILLEIFSWSVYDVSDIMDVGEPLDSLNPCHAPWTISQVNRRWRSITLASSRLRSNIALDFERYTYIGISNRMCMFKLSLYLKRARDSELSISLFADSDGFKGTLGLLEASTRQWRNLNINAYPKSVKALAENSFPLLRSLQVHSENIKYTPVESGAPKTVLAAPELRIFRSVSNAVPCSMLDLPWKRLETFSCSDASNPHCIRVLRQLSSAKSLYLRVHKRHTLDLAEGAIVMPSVESLTFEQRKGGERSMARLLDAFILPSITFLSLTFPKASLSHFPTTFDASTSLTSLSIDCHLSHAHNATLFFGFLRLTPNVTVSRLSSSSIPDEVLRDLTLAEGKDPIVPFLRVLEIAPGTSWCDMKLFMGMLESRCNDGDNIMDPTQGSSGEETYGPRTLKRLHFKRTGKLLLSDSEDRERWGRLCRVLEVLYHFVST</sequence>
<dbReference type="EMBL" id="KZ293728">
    <property type="protein sequence ID" value="PBK81590.1"/>
    <property type="molecule type" value="Genomic_DNA"/>
</dbReference>
<evidence type="ECO:0000313" key="2">
    <source>
        <dbReference type="Proteomes" id="UP000217790"/>
    </source>
</evidence>
<accession>A0A2H3CI99</accession>
<organism evidence="1 2">
    <name type="scientific">Armillaria gallica</name>
    <name type="common">Bulbous honey fungus</name>
    <name type="synonym">Armillaria bulbosa</name>
    <dbReference type="NCBI Taxonomy" id="47427"/>
    <lineage>
        <taxon>Eukaryota</taxon>
        <taxon>Fungi</taxon>
        <taxon>Dikarya</taxon>
        <taxon>Basidiomycota</taxon>
        <taxon>Agaricomycotina</taxon>
        <taxon>Agaricomycetes</taxon>
        <taxon>Agaricomycetidae</taxon>
        <taxon>Agaricales</taxon>
        <taxon>Marasmiineae</taxon>
        <taxon>Physalacriaceae</taxon>
        <taxon>Armillaria</taxon>
    </lineage>
</organism>
<reference evidence="2" key="1">
    <citation type="journal article" date="2017" name="Nat. Ecol. Evol.">
        <title>Genome expansion and lineage-specific genetic innovations in the forest pathogenic fungi Armillaria.</title>
        <authorList>
            <person name="Sipos G."/>
            <person name="Prasanna A.N."/>
            <person name="Walter M.C."/>
            <person name="O'Connor E."/>
            <person name="Balint B."/>
            <person name="Krizsan K."/>
            <person name="Kiss B."/>
            <person name="Hess J."/>
            <person name="Varga T."/>
            <person name="Slot J."/>
            <person name="Riley R."/>
            <person name="Boka B."/>
            <person name="Rigling D."/>
            <person name="Barry K."/>
            <person name="Lee J."/>
            <person name="Mihaltcheva S."/>
            <person name="LaButti K."/>
            <person name="Lipzen A."/>
            <person name="Waldron R."/>
            <person name="Moloney N.M."/>
            <person name="Sperisen C."/>
            <person name="Kredics L."/>
            <person name="Vagvoelgyi C."/>
            <person name="Patrignani A."/>
            <person name="Fitzpatrick D."/>
            <person name="Nagy I."/>
            <person name="Doyle S."/>
            <person name="Anderson J.B."/>
            <person name="Grigoriev I.V."/>
            <person name="Gueldener U."/>
            <person name="Muensterkoetter M."/>
            <person name="Nagy L.G."/>
        </authorList>
    </citation>
    <scope>NUCLEOTIDE SEQUENCE [LARGE SCALE GENOMIC DNA]</scope>
    <source>
        <strain evidence="2">Ar21-2</strain>
    </source>
</reference>
<dbReference type="STRING" id="47427.A0A2H3CI99"/>
<proteinExistence type="predicted"/>
<dbReference type="OMA" id="HAPWTIS"/>
<dbReference type="Proteomes" id="UP000217790">
    <property type="component" value="Unassembled WGS sequence"/>
</dbReference>
<keyword evidence="2" id="KW-1185">Reference proteome</keyword>
<dbReference type="AlphaFoldDB" id="A0A2H3CI99"/>
<gene>
    <name evidence="1" type="ORF">ARMGADRAFT_1091195</name>
</gene>